<dbReference type="Pfam" id="PF10503">
    <property type="entry name" value="Esterase_PHB"/>
    <property type="match status" value="1"/>
</dbReference>
<keyword evidence="10" id="KW-1185">Reference proteome</keyword>
<keyword evidence="6" id="KW-0119">Carbohydrate metabolism</keyword>
<keyword evidence="7" id="KW-0624">Polysaccharide degradation</keyword>
<evidence type="ECO:0000256" key="3">
    <source>
        <dbReference type="ARBA" id="ARBA00022651"/>
    </source>
</evidence>
<gene>
    <name evidence="9" type="ORF">IPV69_10315</name>
</gene>
<evidence type="ECO:0000256" key="6">
    <source>
        <dbReference type="ARBA" id="ARBA00023277"/>
    </source>
</evidence>
<reference evidence="9 10" key="1">
    <citation type="submission" date="2020-10" db="EMBL/GenBank/DDBJ databases">
        <title>Wide distribution of Phycisphaera-like planctomycetes from WD2101 soil group in peatlands and genome analysis of the first cultivated representative.</title>
        <authorList>
            <person name="Dedysh S.N."/>
            <person name="Beletsky A.V."/>
            <person name="Ivanova A."/>
            <person name="Kulichevskaya I.S."/>
            <person name="Suzina N.E."/>
            <person name="Philippov D.A."/>
            <person name="Rakitin A.L."/>
            <person name="Mardanov A.V."/>
            <person name="Ravin N.V."/>
        </authorList>
    </citation>
    <scope>NUCLEOTIDE SEQUENCE [LARGE SCALE GENOMIC DNA]</scope>
    <source>
        <strain evidence="9 10">M1803</strain>
    </source>
</reference>
<accession>A0A7M2X3W6</accession>
<evidence type="ECO:0000313" key="10">
    <source>
        <dbReference type="Proteomes" id="UP000593765"/>
    </source>
</evidence>
<sequence length="324" mass="34304">MRLSWYRLVLTVSASLILSSGVRAADVPATTPASRAVALKPGDHKRLLKHDGWDRSYLVHVPPGHDPARPTPVVLAFHGAMMNAAGMNLFSGLNKKSDEAKFVVVYPNGTGIGEAILFFNASAKPSGIPGKGPPDDVGFTAAILDDLATVVRVDEKRVFATGMSNGGMMSHRLAAELSDRIAAIAPVAGTLAVSEVKPGRPVPVMHFHGKADAIVPYGGPRGRVPPTMQFKGVDETIATWIRVNGCPAEPKVTQVADNAGDGMPGTIKTFGPGKAGSEVVLVVVDNAGHTWPGREPIVGFIGKSGKNVIANDLMWEFFQRHPMR</sequence>
<protein>
    <submittedName>
        <fullName evidence="9">Polyhydroxybutyrate depolymerase</fullName>
    </submittedName>
</protein>
<evidence type="ECO:0000313" key="9">
    <source>
        <dbReference type="EMBL" id="QOV91721.1"/>
    </source>
</evidence>
<keyword evidence="4 8" id="KW-0732">Signal</keyword>
<dbReference type="RefSeq" id="WP_206295031.1">
    <property type="nucleotide sequence ID" value="NZ_CP063458.1"/>
</dbReference>
<feature type="signal peptide" evidence="8">
    <location>
        <begin position="1"/>
        <end position="24"/>
    </location>
</feature>
<dbReference type="InterPro" id="IPR029058">
    <property type="entry name" value="AB_hydrolase_fold"/>
</dbReference>
<dbReference type="Gene3D" id="3.40.50.1820">
    <property type="entry name" value="alpha/beta hydrolase"/>
    <property type="match status" value="1"/>
</dbReference>
<evidence type="ECO:0000256" key="5">
    <source>
        <dbReference type="ARBA" id="ARBA00022801"/>
    </source>
</evidence>
<dbReference type="EMBL" id="CP063458">
    <property type="protein sequence ID" value="QOV91721.1"/>
    <property type="molecule type" value="Genomic_DNA"/>
</dbReference>
<evidence type="ECO:0000256" key="4">
    <source>
        <dbReference type="ARBA" id="ARBA00022729"/>
    </source>
</evidence>
<dbReference type="Proteomes" id="UP000593765">
    <property type="component" value="Chromosome"/>
</dbReference>
<dbReference type="PANTHER" id="PTHR38050:SF2">
    <property type="entry name" value="FERULOYL ESTERASE C-RELATED"/>
    <property type="match status" value="1"/>
</dbReference>
<evidence type="ECO:0000256" key="7">
    <source>
        <dbReference type="ARBA" id="ARBA00023326"/>
    </source>
</evidence>
<keyword evidence="3" id="KW-0858">Xylan degradation</keyword>
<dbReference type="SUPFAM" id="SSF53474">
    <property type="entry name" value="alpha/beta-Hydrolases"/>
    <property type="match status" value="1"/>
</dbReference>
<dbReference type="GO" id="GO:0005576">
    <property type="term" value="C:extracellular region"/>
    <property type="evidence" value="ECO:0007669"/>
    <property type="project" value="UniProtKB-SubCell"/>
</dbReference>
<evidence type="ECO:0000256" key="2">
    <source>
        <dbReference type="ARBA" id="ARBA00022525"/>
    </source>
</evidence>
<dbReference type="InterPro" id="IPR043595">
    <property type="entry name" value="FaeB/C/D"/>
</dbReference>
<dbReference type="KEGG" id="hbs:IPV69_10315"/>
<name>A0A7M2X3W6_9BACT</name>
<evidence type="ECO:0000256" key="1">
    <source>
        <dbReference type="ARBA" id="ARBA00004613"/>
    </source>
</evidence>
<keyword evidence="5" id="KW-0378">Hydrolase</keyword>
<proteinExistence type="predicted"/>
<dbReference type="InterPro" id="IPR010126">
    <property type="entry name" value="Esterase_phb"/>
</dbReference>
<dbReference type="GO" id="GO:0045493">
    <property type="term" value="P:xylan catabolic process"/>
    <property type="evidence" value="ECO:0007669"/>
    <property type="project" value="UniProtKB-KW"/>
</dbReference>
<dbReference type="GO" id="GO:0030600">
    <property type="term" value="F:feruloyl esterase activity"/>
    <property type="evidence" value="ECO:0007669"/>
    <property type="project" value="InterPro"/>
</dbReference>
<organism evidence="9 10">
    <name type="scientific">Humisphaera borealis</name>
    <dbReference type="NCBI Taxonomy" id="2807512"/>
    <lineage>
        <taxon>Bacteria</taxon>
        <taxon>Pseudomonadati</taxon>
        <taxon>Planctomycetota</taxon>
        <taxon>Phycisphaerae</taxon>
        <taxon>Tepidisphaerales</taxon>
        <taxon>Tepidisphaeraceae</taxon>
        <taxon>Humisphaera</taxon>
    </lineage>
</organism>
<feature type="chain" id="PRO_5034938685" evidence="8">
    <location>
        <begin position="25"/>
        <end position="324"/>
    </location>
</feature>
<keyword evidence="2" id="KW-0964">Secreted</keyword>
<evidence type="ECO:0000256" key="8">
    <source>
        <dbReference type="SAM" id="SignalP"/>
    </source>
</evidence>
<dbReference type="AlphaFoldDB" id="A0A7M2X3W6"/>
<dbReference type="PANTHER" id="PTHR38050">
    <property type="match status" value="1"/>
</dbReference>
<comment type="subcellular location">
    <subcellularLocation>
        <location evidence="1">Secreted</location>
    </subcellularLocation>
</comment>